<dbReference type="EMBL" id="HBEO01003348">
    <property type="protein sequence ID" value="CAD8469288.1"/>
    <property type="molecule type" value="Transcribed_RNA"/>
</dbReference>
<dbReference type="Pfam" id="PF05920">
    <property type="entry name" value="Homeobox_KN"/>
    <property type="match status" value="1"/>
</dbReference>
<feature type="region of interest" description="Disordered" evidence="5">
    <location>
        <begin position="134"/>
        <end position="172"/>
    </location>
</feature>
<dbReference type="PANTHER" id="PTHR11850">
    <property type="entry name" value="HOMEOBOX PROTEIN TRANSCRIPTION FACTORS"/>
    <property type="match status" value="1"/>
</dbReference>
<evidence type="ECO:0000256" key="4">
    <source>
        <dbReference type="PROSITE-ProRule" id="PRU00108"/>
    </source>
</evidence>
<proteinExistence type="predicted"/>
<dbReference type="Gene3D" id="1.10.10.60">
    <property type="entry name" value="Homeodomain-like"/>
    <property type="match status" value="1"/>
</dbReference>
<reference evidence="7" key="1">
    <citation type="submission" date="2021-01" db="EMBL/GenBank/DDBJ databases">
        <authorList>
            <person name="Corre E."/>
            <person name="Pelletier E."/>
            <person name="Niang G."/>
            <person name="Scheremetjew M."/>
            <person name="Finn R."/>
            <person name="Kale V."/>
            <person name="Holt S."/>
            <person name="Cochrane G."/>
            <person name="Meng A."/>
            <person name="Brown T."/>
            <person name="Cohen L."/>
        </authorList>
    </citation>
    <scope>NUCLEOTIDE SEQUENCE</scope>
    <source>
        <strain evidence="7">CCMP325</strain>
    </source>
</reference>
<organism evidence="7">
    <name type="scientific">Hanusia phi</name>
    <dbReference type="NCBI Taxonomy" id="3032"/>
    <lineage>
        <taxon>Eukaryota</taxon>
        <taxon>Cryptophyceae</taxon>
        <taxon>Pyrenomonadales</taxon>
        <taxon>Geminigeraceae</taxon>
        <taxon>Hanusia</taxon>
    </lineage>
</organism>
<dbReference type="SUPFAM" id="SSF46689">
    <property type="entry name" value="Homeodomain-like"/>
    <property type="match status" value="1"/>
</dbReference>
<dbReference type="CDD" id="cd00086">
    <property type="entry name" value="homeodomain"/>
    <property type="match status" value="1"/>
</dbReference>
<name>A0A7S0E1A2_9CRYP</name>
<evidence type="ECO:0000259" key="6">
    <source>
        <dbReference type="PROSITE" id="PS50071"/>
    </source>
</evidence>
<evidence type="ECO:0000256" key="1">
    <source>
        <dbReference type="ARBA" id="ARBA00023125"/>
    </source>
</evidence>
<dbReference type="GO" id="GO:0006355">
    <property type="term" value="P:regulation of DNA-templated transcription"/>
    <property type="evidence" value="ECO:0007669"/>
    <property type="project" value="InterPro"/>
</dbReference>
<dbReference type="SMART" id="SM00389">
    <property type="entry name" value="HOX"/>
    <property type="match status" value="1"/>
</dbReference>
<comment type="subcellular location">
    <subcellularLocation>
        <location evidence="4">Nucleus</location>
    </subcellularLocation>
</comment>
<dbReference type="InterPro" id="IPR050224">
    <property type="entry name" value="TALE_homeobox"/>
</dbReference>
<feature type="domain" description="Homeobox" evidence="6">
    <location>
        <begin position="164"/>
        <end position="227"/>
    </location>
</feature>
<accession>A0A7S0E1A2</accession>
<evidence type="ECO:0000313" key="7">
    <source>
        <dbReference type="EMBL" id="CAD8469288.1"/>
    </source>
</evidence>
<keyword evidence="3 4" id="KW-0539">Nucleus</keyword>
<evidence type="ECO:0000256" key="5">
    <source>
        <dbReference type="SAM" id="MobiDB-lite"/>
    </source>
</evidence>
<evidence type="ECO:0000256" key="3">
    <source>
        <dbReference type="ARBA" id="ARBA00023242"/>
    </source>
</evidence>
<gene>
    <name evidence="7" type="ORF">HPHI1048_LOCUS2366</name>
</gene>
<keyword evidence="2 4" id="KW-0371">Homeobox</keyword>
<dbReference type="PROSITE" id="PS50071">
    <property type="entry name" value="HOMEOBOX_2"/>
    <property type="match status" value="1"/>
</dbReference>
<dbReference type="InterPro" id="IPR009057">
    <property type="entry name" value="Homeodomain-like_sf"/>
</dbReference>
<dbReference type="GO" id="GO:0003677">
    <property type="term" value="F:DNA binding"/>
    <property type="evidence" value="ECO:0007669"/>
    <property type="project" value="UniProtKB-UniRule"/>
</dbReference>
<dbReference type="GO" id="GO:0005634">
    <property type="term" value="C:nucleus"/>
    <property type="evidence" value="ECO:0007669"/>
    <property type="project" value="UniProtKB-SubCell"/>
</dbReference>
<dbReference type="AlphaFoldDB" id="A0A7S0E1A2"/>
<protein>
    <recommendedName>
        <fullName evidence="6">Homeobox domain-containing protein</fullName>
    </recommendedName>
</protein>
<keyword evidence="1 4" id="KW-0238">DNA-binding</keyword>
<dbReference type="InterPro" id="IPR001356">
    <property type="entry name" value="HD"/>
</dbReference>
<feature type="DNA-binding region" description="Homeobox" evidence="4">
    <location>
        <begin position="166"/>
        <end position="228"/>
    </location>
</feature>
<dbReference type="InterPro" id="IPR008422">
    <property type="entry name" value="KN_HD"/>
</dbReference>
<sequence>MLSVECVPVIMPKDNHFQTFASSSLFEEALEYMEQSVLVPRSSCIAMNPPSRSCSSGSESSIASTLISTSMERDMISALLELSENCKTSSSEPSSAQPGEVMKPNFLPWSLVALMSPGDHHLISGHLHFSAMENRTRSPETSDDSSYHLLNSPMYQHAGSKPRDLSKAKRKHHSQESVAVLQEWLFANMSKPFPTNYEKKELAIRSGLSQAQIVHWFNNARKRICRVLKSN</sequence>
<evidence type="ECO:0000256" key="2">
    <source>
        <dbReference type="ARBA" id="ARBA00023155"/>
    </source>
</evidence>